<keyword evidence="1" id="KW-0732">Signal</keyword>
<dbReference type="EMBL" id="FOCL01000002">
    <property type="protein sequence ID" value="SEN00173.1"/>
    <property type="molecule type" value="Genomic_DNA"/>
</dbReference>
<dbReference type="Proteomes" id="UP000198942">
    <property type="component" value="Unassembled WGS sequence"/>
</dbReference>
<gene>
    <name evidence="2" type="ORF">SAMN05192574_102136</name>
</gene>
<feature type="signal peptide" evidence="1">
    <location>
        <begin position="1"/>
        <end position="26"/>
    </location>
</feature>
<dbReference type="OrthoDB" id="791192at2"/>
<evidence type="ECO:0000256" key="1">
    <source>
        <dbReference type="SAM" id="SignalP"/>
    </source>
</evidence>
<dbReference type="STRING" id="551995.SAMN05192574_102136"/>
<feature type="chain" id="PRO_5011771971" evidence="1">
    <location>
        <begin position="27"/>
        <end position="182"/>
    </location>
</feature>
<dbReference type="AlphaFoldDB" id="A0A1H8CYK2"/>
<proteinExistence type="predicted"/>
<evidence type="ECO:0000313" key="3">
    <source>
        <dbReference type="Proteomes" id="UP000198942"/>
    </source>
</evidence>
<keyword evidence="3" id="KW-1185">Reference proteome</keyword>
<organism evidence="2 3">
    <name type="scientific">Mucilaginibacter gossypiicola</name>
    <dbReference type="NCBI Taxonomy" id="551995"/>
    <lineage>
        <taxon>Bacteria</taxon>
        <taxon>Pseudomonadati</taxon>
        <taxon>Bacteroidota</taxon>
        <taxon>Sphingobacteriia</taxon>
        <taxon>Sphingobacteriales</taxon>
        <taxon>Sphingobacteriaceae</taxon>
        <taxon>Mucilaginibacter</taxon>
    </lineage>
</organism>
<sequence length="182" mass="20312">MIYQAFKLKCLAATLLLGSLALTSRGQEKTHLIGNKPRSGSNYCNFNMSLGNQIGIKINAGRKLVQMLKLNFDAENIESDPIKFKINVYDFNDATPGKKLTDQIIYGAIPRGKNRVSVDLAPYAIKVKGTVLVSLEWLDNYSSDNHFAIGLLNSGTWYYEDDHWKKKAIGGVDLNVMVRIVN</sequence>
<dbReference type="RefSeq" id="WP_091208998.1">
    <property type="nucleotide sequence ID" value="NZ_FOCL01000002.1"/>
</dbReference>
<reference evidence="3" key="1">
    <citation type="submission" date="2016-10" db="EMBL/GenBank/DDBJ databases">
        <authorList>
            <person name="Varghese N."/>
            <person name="Submissions S."/>
        </authorList>
    </citation>
    <scope>NUCLEOTIDE SEQUENCE [LARGE SCALE GENOMIC DNA]</scope>
    <source>
        <strain evidence="3">Gh-48</strain>
    </source>
</reference>
<name>A0A1H8CYK2_9SPHI</name>
<accession>A0A1H8CYK2</accession>
<evidence type="ECO:0000313" key="2">
    <source>
        <dbReference type="EMBL" id="SEN00173.1"/>
    </source>
</evidence>
<protein>
    <submittedName>
        <fullName evidence="2">Uncharacterized protein</fullName>
    </submittedName>
</protein>